<feature type="region of interest" description="Disordered" evidence="1">
    <location>
        <begin position="1"/>
        <end position="63"/>
    </location>
</feature>
<reference evidence="3" key="1">
    <citation type="journal article" date="2014" name="Int. J. Syst. Evol. Microbiol.">
        <title>Complete genome sequence of Corynebacterium casei LMG S-19264T (=DSM 44701T), isolated from a smear-ripened cheese.</title>
        <authorList>
            <consortium name="US DOE Joint Genome Institute (JGI-PGF)"/>
            <person name="Walter F."/>
            <person name="Albersmeier A."/>
            <person name="Kalinowski J."/>
            <person name="Ruckert C."/>
        </authorList>
    </citation>
    <scope>NUCLEOTIDE SEQUENCE</scope>
    <source>
        <strain evidence="3">CGMCC 4.7201</strain>
    </source>
</reference>
<reference evidence="3" key="2">
    <citation type="submission" date="2020-09" db="EMBL/GenBank/DDBJ databases">
        <authorList>
            <person name="Sun Q."/>
            <person name="Zhou Y."/>
        </authorList>
    </citation>
    <scope>NUCLEOTIDE SEQUENCE</scope>
    <source>
        <strain evidence="3">CGMCC 4.7201</strain>
    </source>
</reference>
<dbReference type="EMBL" id="BMMS01000004">
    <property type="protein sequence ID" value="GGO83612.1"/>
    <property type="molecule type" value="Genomic_DNA"/>
</dbReference>
<dbReference type="RefSeq" id="WP_189130549.1">
    <property type="nucleotide sequence ID" value="NZ_BMMS01000004.1"/>
</dbReference>
<gene>
    <name evidence="3" type="ORF">GCM10012280_13030</name>
</gene>
<evidence type="ECO:0000256" key="2">
    <source>
        <dbReference type="SAM" id="Phobius"/>
    </source>
</evidence>
<keyword evidence="4" id="KW-1185">Reference proteome</keyword>
<feature type="region of interest" description="Disordered" evidence="1">
    <location>
        <begin position="104"/>
        <end position="142"/>
    </location>
</feature>
<feature type="compositionally biased region" description="Pro residues" evidence="1">
    <location>
        <begin position="42"/>
        <end position="58"/>
    </location>
</feature>
<evidence type="ECO:0000313" key="4">
    <source>
        <dbReference type="Proteomes" id="UP000641932"/>
    </source>
</evidence>
<keyword evidence="2" id="KW-0472">Membrane</keyword>
<dbReference type="AlphaFoldDB" id="A0A917ZKQ3"/>
<protein>
    <submittedName>
        <fullName evidence="3">Uncharacterized protein</fullName>
    </submittedName>
</protein>
<organism evidence="3 4">
    <name type="scientific">Wenjunlia tyrosinilytica</name>
    <dbReference type="NCBI Taxonomy" id="1544741"/>
    <lineage>
        <taxon>Bacteria</taxon>
        <taxon>Bacillati</taxon>
        <taxon>Actinomycetota</taxon>
        <taxon>Actinomycetes</taxon>
        <taxon>Kitasatosporales</taxon>
        <taxon>Streptomycetaceae</taxon>
        <taxon>Wenjunlia</taxon>
    </lineage>
</organism>
<keyword evidence="2" id="KW-1133">Transmembrane helix</keyword>
<evidence type="ECO:0000313" key="3">
    <source>
        <dbReference type="EMBL" id="GGO83612.1"/>
    </source>
</evidence>
<keyword evidence="2" id="KW-0812">Transmembrane</keyword>
<evidence type="ECO:0000256" key="1">
    <source>
        <dbReference type="SAM" id="MobiDB-lite"/>
    </source>
</evidence>
<sequence>MSDGWGAGSGPGRGPGPGPGSGPGDGRQDGGQDGRQGGQPHSPWPPAGQPGVPAPRNPGEPDWDALAAATARGTRRRRLFMIGGGALAAAAVAGIVAVAISRSGSHSSHDPAADLPSASALPPDPGPSAPDFPAVSRPPAPDPLAFISSAGKDTAPLTPGTLFPDKRMSIDDRSYTRATTSTTKNCASVTQGGLGSVLARNGCHQVLRATYVRDGKAVTVGVAVFDDAKAASRARKQATGNIAAMSGGGVGTFCRPVACWRTSNAVGRYAYFTIAGPADGGAASGGDRAAKQAGRDAGTFAFDRIVQRGRDAAAR</sequence>
<name>A0A917ZKQ3_9ACTN</name>
<proteinExistence type="predicted"/>
<feature type="transmembrane region" description="Helical" evidence="2">
    <location>
        <begin position="79"/>
        <end position="100"/>
    </location>
</feature>
<feature type="compositionally biased region" description="Gly residues" evidence="1">
    <location>
        <begin position="1"/>
        <end position="13"/>
    </location>
</feature>
<feature type="compositionally biased region" description="Pro residues" evidence="1">
    <location>
        <begin position="122"/>
        <end position="142"/>
    </location>
</feature>
<accession>A0A917ZKQ3</accession>
<comment type="caution">
    <text evidence="3">The sequence shown here is derived from an EMBL/GenBank/DDBJ whole genome shotgun (WGS) entry which is preliminary data.</text>
</comment>
<dbReference type="Proteomes" id="UP000641932">
    <property type="component" value="Unassembled WGS sequence"/>
</dbReference>